<protein>
    <submittedName>
        <fullName evidence="2">Uncharacterized protein</fullName>
    </submittedName>
</protein>
<evidence type="ECO:0000313" key="2">
    <source>
        <dbReference type="EMBL" id="PIK57286.1"/>
    </source>
</evidence>
<feature type="compositionally biased region" description="Basic and acidic residues" evidence="1">
    <location>
        <begin position="995"/>
        <end position="1011"/>
    </location>
</feature>
<dbReference type="EMBL" id="MRZV01000147">
    <property type="protein sequence ID" value="PIK57286.1"/>
    <property type="molecule type" value="Genomic_DNA"/>
</dbReference>
<feature type="compositionally biased region" description="Basic and acidic residues" evidence="1">
    <location>
        <begin position="942"/>
        <end position="969"/>
    </location>
</feature>
<feature type="compositionally biased region" description="Pro residues" evidence="1">
    <location>
        <begin position="877"/>
        <end position="891"/>
    </location>
</feature>
<comment type="caution">
    <text evidence="2">The sequence shown here is derived from an EMBL/GenBank/DDBJ whole genome shotgun (WGS) entry which is preliminary data.</text>
</comment>
<feature type="compositionally biased region" description="Polar residues" evidence="1">
    <location>
        <begin position="745"/>
        <end position="758"/>
    </location>
</feature>
<evidence type="ECO:0000313" key="3">
    <source>
        <dbReference type="Proteomes" id="UP000230750"/>
    </source>
</evidence>
<name>A0A2G8LAJ6_STIJA</name>
<organism evidence="2 3">
    <name type="scientific">Stichopus japonicus</name>
    <name type="common">Sea cucumber</name>
    <dbReference type="NCBI Taxonomy" id="307972"/>
    <lineage>
        <taxon>Eukaryota</taxon>
        <taxon>Metazoa</taxon>
        <taxon>Echinodermata</taxon>
        <taxon>Eleutherozoa</taxon>
        <taxon>Echinozoa</taxon>
        <taxon>Holothuroidea</taxon>
        <taxon>Aspidochirotacea</taxon>
        <taxon>Aspidochirotida</taxon>
        <taxon>Stichopodidae</taxon>
        <taxon>Apostichopus</taxon>
    </lineage>
</organism>
<dbReference type="AlphaFoldDB" id="A0A2G8LAJ6"/>
<accession>A0A2G8LAJ6</accession>
<feature type="compositionally biased region" description="Low complexity" evidence="1">
    <location>
        <begin position="690"/>
        <end position="706"/>
    </location>
</feature>
<feature type="compositionally biased region" description="Basic and acidic residues" evidence="1">
    <location>
        <begin position="771"/>
        <end position="812"/>
    </location>
</feature>
<feature type="compositionally biased region" description="Low complexity" evidence="1">
    <location>
        <begin position="759"/>
        <end position="769"/>
    </location>
</feature>
<gene>
    <name evidence="2" type="ORF">BSL78_05794</name>
</gene>
<evidence type="ECO:0000256" key="1">
    <source>
        <dbReference type="SAM" id="MobiDB-lite"/>
    </source>
</evidence>
<reference evidence="2 3" key="1">
    <citation type="journal article" date="2017" name="PLoS Biol.">
        <title>The sea cucumber genome provides insights into morphological evolution and visceral regeneration.</title>
        <authorList>
            <person name="Zhang X."/>
            <person name="Sun L."/>
            <person name="Yuan J."/>
            <person name="Sun Y."/>
            <person name="Gao Y."/>
            <person name="Zhang L."/>
            <person name="Li S."/>
            <person name="Dai H."/>
            <person name="Hamel J.F."/>
            <person name="Liu C."/>
            <person name="Yu Y."/>
            <person name="Liu S."/>
            <person name="Lin W."/>
            <person name="Guo K."/>
            <person name="Jin S."/>
            <person name="Xu P."/>
            <person name="Storey K.B."/>
            <person name="Huan P."/>
            <person name="Zhang T."/>
            <person name="Zhou Y."/>
            <person name="Zhang J."/>
            <person name="Lin C."/>
            <person name="Li X."/>
            <person name="Xing L."/>
            <person name="Huo D."/>
            <person name="Sun M."/>
            <person name="Wang L."/>
            <person name="Mercier A."/>
            <person name="Li F."/>
            <person name="Yang H."/>
            <person name="Xiang J."/>
        </authorList>
    </citation>
    <scope>NUCLEOTIDE SEQUENCE [LARGE SCALE GENOMIC DNA]</scope>
    <source>
        <strain evidence="2">Shaxun</strain>
        <tissue evidence="2">Muscle</tissue>
    </source>
</reference>
<feature type="region of interest" description="Disordered" evidence="1">
    <location>
        <begin position="742"/>
        <end position="969"/>
    </location>
</feature>
<sequence length="1011" mass="109457">MSIAAPVSMSHPIDISPANPQRQMGAADDQRLSMSIEQTKHYWDDYRSLAVSQSNAATSQLGYASGSGPGPQPVDHQMDPASEMNQDLEPMKEMAPHSLPQESMASLLATNGEDEITFGTFGTEKDLPQKAEVLPQPSTTGLEILNANANNEMIDTQPESNLNTFMAPSYDQPEANNMFNTKEMDSFEPPMKEDVIEPDRGNMALFDIPTNKVHSRMVPQFSHKPSPMRYPSLVIATHQTARPASLDANQYPLHHRNNEAAFAYHTSDLPSRLIQPTALQSMQFPSGLPEQQGIQYGFSQSTGIPQSPPMLNTQQSLTATQSYLQQSATQQSYSAAFPTAYPSVLSTSISQMVPSQSYMPFGSSRGEYGGGGSVLMKPSSVTKTVASLGYASVPNMTVTGNSLYGQQRATNPIGSQSVLSGPIIASIQPGYGQPQTSFLGHNNAPAQSISATQRPATANLFNSFQGNPASELSSAVGNLQHLALAPSPVHYVNQASQGSIQQSAPHMQSYTNQNSIGKFQPRHIGIGRTEKPTVMMPYYEKKSQMEHKVGSYLSLHADAKPFNPAKRPGFEQPAYLTGSAVGTTTSSVPEPMGMPASSAGMMTLSAYPTQDDPFRKPHKDADVFMKQPSVRQGSLHFLDDKGPTAASQFDAMVKGDGMPPTRPDFPSSGTAFSSYSPVSSSVFQSKSSAFSEPVSSPYSSGIHSSSAVMPIRSRRTPKVEPHLTFSQTSMSSHPNIRLPVESEMRSMSPSKQADLQQLPSRSSSSPSASNTDKRPEEPALKEGNDHHHSRGGDTRGSRDHGPYTNRKEDNLKISHSQPHGMPLPSLPDHQMNKRPKSLPSSNHGNRMNPNNQPPLGSFRSSSTSPTAAQQQQQQQQIPPPPTSSSAPPPSQHPGVKSNKVGGSGGRGGGHNQEQPKQNDNFKKPPTNVSRNGAPSKLVFPNRSEKKYIPQEPKKRLTEEELRTKQAQERKDLLASTKAYFAKLDQEEIDQVDSTKTQKKESSGGKTDGKGK</sequence>
<feature type="region of interest" description="Disordered" evidence="1">
    <location>
        <begin position="60"/>
        <end position="81"/>
    </location>
</feature>
<feature type="region of interest" description="Disordered" evidence="1">
    <location>
        <begin position="981"/>
        <end position="1011"/>
    </location>
</feature>
<feature type="compositionally biased region" description="Low complexity" evidence="1">
    <location>
        <begin position="860"/>
        <end position="876"/>
    </location>
</feature>
<dbReference type="Proteomes" id="UP000230750">
    <property type="component" value="Unassembled WGS sequence"/>
</dbReference>
<feature type="compositionally biased region" description="Gly residues" evidence="1">
    <location>
        <begin position="901"/>
        <end position="910"/>
    </location>
</feature>
<feature type="region of interest" description="Disordered" evidence="1">
    <location>
        <begin position="690"/>
        <end position="714"/>
    </location>
</feature>
<proteinExistence type="predicted"/>
<feature type="region of interest" description="Disordered" evidence="1">
    <location>
        <begin position="1"/>
        <end position="30"/>
    </location>
</feature>
<feature type="compositionally biased region" description="Polar residues" evidence="1">
    <location>
        <begin position="838"/>
        <end position="854"/>
    </location>
</feature>
<keyword evidence="3" id="KW-1185">Reference proteome</keyword>